<dbReference type="GO" id="GO:0005243">
    <property type="term" value="F:gap junction channel activity"/>
    <property type="evidence" value="ECO:0007669"/>
    <property type="project" value="TreeGrafter"/>
</dbReference>
<evidence type="ECO:0000313" key="13">
    <source>
        <dbReference type="Proteomes" id="UP000095283"/>
    </source>
</evidence>
<evidence type="ECO:0000256" key="3">
    <source>
        <dbReference type="ARBA" id="ARBA00022448"/>
    </source>
</evidence>
<dbReference type="WBParaSite" id="Hba_16982">
    <property type="protein sequence ID" value="Hba_16982"/>
    <property type="gene ID" value="Hba_16982"/>
</dbReference>
<evidence type="ECO:0000256" key="8">
    <source>
        <dbReference type="ARBA" id="ARBA00022989"/>
    </source>
</evidence>
<dbReference type="GO" id="GO:0034220">
    <property type="term" value="P:monoatomic ion transmembrane transport"/>
    <property type="evidence" value="ECO:0007669"/>
    <property type="project" value="UniProtKB-KW"/>
</dbReference>
<reference evidence="14" key="1">
    <citation type="submission" date="2016-11" db="UniProtKB">
        <authorList>
            <consortium name="WormBaseParasite"/>
        </authorList>
    </citation>
    <scope>IDENTIFICATION</scope>
</reference>
<keyword evidence="9 12" id="KW-0406">Ion transport</keyword>
<organism evidence="13 14">
    <name type="scientific">Heterorhabditis bacteriophora</name>
    <name type="common">Entomopathogenic nematode worm</name>
    <dbReference type="NCBI Taxonomy" id="37862"/>
    <lineage>
        <taxon>Eukaryota</taxon>
        <taxon>Metazoa</taxon>
        <taxon>Ecdysozoa</taxon>
        <taxon>Nematoda</taxon>
        <taxon>Chromadorea</taxon>
        <taxon>Rhabditida</taxon>
        <taxon>Rhabditina</taxon>
        <taxon>Rhabditomorpha</taxon>
        <taxon>Strongyloidea</taxon>
        <taxon>Heterorhabditidae</taxon>
        <taxon>Heterorhabditis</taxon>
    </lineage>
</organism>
<keyword evidence="3 12" id="KW-0813">Transport</keyword>
<evidence type="ECO:0000256" key="5">
    <source>
        <dbReference type="ARBA" id="ARBA00022692"/>
    </source>
</evidence>
<dbReference type="PANTHER" id="PTHR11893">
    <property type="entry name" value="INNEXIN"/>
    <property type="match status" value="1"/>
</dbReference>
<evidence type="ECO:0000256" key="11">
    <source>
        <dbReference type="ARBA" id="ARBA00023303"/>
    </source>
</evidence>
<evidence type="ECO:0000256" key="7">
    <source>
        <dbReference type="ARBA" id="ARBA00022949"/>
    </source>
</evidence>
<keyword evidence="13" id="KW-1185">Reference proteome</keyword>
<dbReference type="Proteomes" id="UP000095283">
    <property type="component" value="Unplaced"/>
</dbReference>
<dbReference type="PANTHER" id="PTHR11893:SF20">
    <property type="entry name" value="INNEXIN-3"/>
    <property type="match status" value="1"/>
</dbReference>
<keyword evidence="4" id="KW-1003">Cell membrane</keyword>
<comment type="subcellular location">
    <subcellularLocation>
        <location evidence="1">Cell junction</location>
        <location evidence="1">Gap junction</location>
    </subcellularLocation>
    <subcellularLocation>
        <location evidence="2 12">Cell membrane</location>
        <topology evidence="2 12">Multi-pass membrane protein</topology>
    </subcellularLocation>
</comment>
<keyword evidence="7" id="KW-0965">Cell junction</keyword>
<evidence type="ECO:0000256" key="9">
    <source>
        <dbReference type="ARBA" id="ARBA00023065"/>
    </source>
</evidence>
<evidence type="ECO:0000256" key="4">
    <source>
        <dbReference type="ARBA" id="ARBA00022475"/>
    </source>
</evidence>
<dbReference type="Pfam" id="PF00876">
    <property type="entry name" value="Innexin"/>
    <property type="match status" value="1"/>
</dbReference>
<dbReference type="GO" id="GO:0005921">
    <property type="term" value="C:gap junction"/>
    <property type="evidence" value="ECO:0007669"/>
    <property type="project" value="UniProtKB-SubCell"/>
</dbReference>
<dbReference type="AlphaFoldDB" id="A0A1I7XGV2"/>
<sequence length="103" mass="11645">MANRHEVHMQCVLMLNFINEKIYTFLWFWLVFVALASTISAIKQTAALLVSSYRTLVADSLLPTQEVLFSTAAADLGVRPTPITSRGLIDYFVNNILRQAVFH</sequence>
<evidence type="ECO:0000256" key="2">
    <source>
        <dbReference type="ARBA" id="ARBA00004651"/>
    </source>
</evidence>
<keyword evidence="8 12" id="KW-1133">Transmembrane helix</keyword>
<keyword evidence="10 12" id="KW-0472">Membrane</keyword>
<dbReference type="InterPro" id="IPR000990">
    <property type="entry name" value="Innexin"/>
</dbReference>
<gene>
    <name evidence="12" type="primary">inx</name>
</gene>
<evidence type="ECO:0000313" key="14">
    <source>
        <dbReference type="WBParaSite" id="Hba_16982"/>
    </source>
</evidence>
<comment type="function">
    <text evidence="12">Structural component of the gap junctions.</text>
</comment>
<accession>A0A1I7XGV2</accession>
<comment type="caution">
    <text evidence="12">Lacks conserved residue(s) required for the propagation of feature annotation.</text>
</comment>
<comment type="similarity">
    <text evidence="12">Belongs to the pannexin family.</text>
</comment>
<dbReference type="GO" id="GO:0005886">
    <property type="term" value="C:plasma membrane"/>
    <property type="evidence" value="ECO:0007669"/>
    <property type="project" value="UniProtKB-SubCell"/>
</dbReference>
<evidence type="ECO:0000256" key="6">
    <source>
        <dbReference type="ARBA" id="ARBA00022868"/>
    </source>
</evidence>
<dbReference type="PROSITE" id="PS51013">
    <property type="entry name" value="PANNEXIN"/>
    <property type="match status" value="1"/>
</dbReference>
<evidence type="ECO:0000256" key="12">
    <source>
        <dbReference type="RuleBase" id="RU010713"/>
    </source>
</evidence>
<evidence type="ECO:0000256" key="10">
    <source>
        <dbReference type="ARBA" id="ARBA00023136"/>
    </source>
</evidence>
<name>A0A1I7XGV2_HETBA</name>
<keyword evidence="5 12" id="KW-0812">Transmembrane</keyword>
<proteinExistence type="inferred from homology"/>
<keyword evidence="6" id="KW-0303">Gap junction</keyword>
<feature type="transmembrane region" description="Helical" evidence="12">
    <location>
        <begin position="22"/>
        <end position="42"/>
    </location>
</feature>
<protein>
    <recommendedName>
        <fullName evidence="12">Innexin</fullName>
    </recommendedName>
</protein>
<keyword evidence="11 12" id="KW-0407">Ion channel</keyword>
<evidence type="ECO:0000256" key="1">
    <source>
        <dbReference type="ARBA" id="ARBA00004610"/>
    </source>
</evidence>